<dbReference type="PANTHER" id="PTHR46377">
    <property type="entry name" value="DUAL SPECIFICITY PROTEIN PHOSPHATASE 19"/>
    <property type="match status" value="1"/>
</dbReference>
<dbReference type="Gene3D" id="3.90.190.10">
    <property type="entry name" value="Protein tyrosine phosphatase superfamily"/>
    <property type="match status" value="1"/>
</dbReference>
<accession>A0AAV7XR54</accession>
<proteinExistence type="predicted"/>
<feature type="domain" description="Tyrosine specific protein phosphatases" evidence="4">
    <location>
        <begin position="126"/>
        <end position="182"/>
    </location>
</feature>
<protein>
    <recommendedName>
        <fullName evidence="7">Dual specificity protein phosphatase 19</fullName>
    </recommendedName>
</protein>
<dbReference type="CDD" id="cd14498">
    <property type="entry name" value="DSP"/>
    <property type="match status" value="1"/>
</dbReference>
<dbReference type="SUPFAM" id="SSF52799">
    <property type="entry name" value="(Phosphotyrosine protein) phosphatases II"/>
    <property type="match status" value="1"/>
</dbReference>
<dbReference type="SMART" id="SM00195">
    <property type="entry name" value="DSPc"/>
    <property type="match status" value="1"/>
</dbReference>
<evidence type="ECO:0000259" key="4">
    <source>
        <dbReference type="PROSITE" id="PS50056"/>
    </source>
</evidence>
<evidence type="ECO:0000313" key="5">
    <source>
        <dbReference type="EMBL" id="KAJ1527410.1"/>
    </source>
</evidence>
<dbReference type="EMBL" id="JAPTSV010000005">
    <property type="protein sequence ID" value="KAJ1527410.1"/>
    <property type="molecule type" value="Genomic_DNA"/>
</dbReference>
<evidence type="ECO:0000313" key="6">
    <source>
        <dbReference type="Proteomes" id="UP001075354"/>
    </source>
</evidence>
<evidence type="ECO:0008006" key="7">
    <source>
        <dbReference type="Google" id="ProtNLM"/>
    </source>
</evidence>
<dbReference type="InterPro" id="IPR016130">
    <property type="entry name" value="Tyr_Pase_AS"/>
</dbReference>
<evidence type="ECO:0000256" key="2">
    <source>
        <dbReference type="ARBA" id="ARBA00022912"/>
    </source>
</evidence>
<reference evidence="5" key="1">
    <citation type="submission" date="2022-12" db="EMBL/GenBank/DDBJ databases">
        <title>Chromosome-level genome assembly of the bean flower thrips Megalurothrips usitatus.</title>
        <authorList>
            <person name="Ma L."/>
            <person name="Liu Q."/>
            <person name="Li H."/>
            <person name="Cai W."/>
        </authorList>
    </citation>
    <scope>NUCLEOTIDE SEQUENCE</scope>
    <source>
        <strain evidence="5">Cailab_2022a</strain>
    </source>
</reference>
<organism evidence="5 6">
    <name type="scientific">Megalurothrips usitatus</name>
    <name type="common">bean blossom thrips</name>
    <dbReference type="NCBI Taxonomy" id="439358"/>
    <lineage>
        <taxon>Eukaryota</taxon>
        <taxon>Metazoa</taxon>
        <taxon>Ecdysozoa</taxon>
        <taxon>Arthropoda</taxon>
        <taxon>Hexapoda</taxon>
        <taxon>Insecta</taxon>
        <taxon>Pterygota</taxon>
        <taxon>Neoptera</taxon>
        <taxon>Paraneoptera</taxon>
        <taxon>Thysanoptera</taxon>
        <taxon>Terebrantia</taxon>
        <taxon>Thripoidea</taxon>
        <taxon>Thripidae</taxon>
        <taxon>Megalurothrips</taxon>
    </lineage>
</organism>
<comment type="caution">
    <text evidence="5">The sequence shown here is derived from an EMBL/GenBank/DDBJ whole genome shotgun (WGS) entry which is preliminary data.</text>
</comment>
<dbReference type="AlphaFoldDB" id="A0AAV7XR54"/>
<evidence type="ECO:0000259" key="3">
    <source>
        <dbReference type="PROSITE" id="PS50054"/>
    </source>
</evidence>
<dbReference type="PROSITE" id="PS50054">
    <property type="entry name" value="TYR_PHOSPHATASE_DUAL"/>
    <property type="match status" value="1"/>
</dbReference>
<dbReference type="InterPro" id="IPR000387">
    <property type="entry name" value="Tyr_Pase_dom"/>
</dbReference>
<name>A0AAV7XR54_9NEOP</name>
<evidence type="ECO:0000256" key="1">
    <source>
        <dbReference type="ARBA" id="ARBA00022801"/>
    </source>
</evidence>
<keyword evidence="1" id="KW-0378">Hydrolase</keyword>
<dbReference type="PROSITE" id="PS00383">
    <property type="entry name" value="TYR_PHOSPHATASE_1"/>
    <property type="match status" value="1"/>
</dbReference>
<dbReference type="GO" id="GO:0008579">
    <property type="term" value="F:JUN kinase phosphatase activity"/>
    <property type="evidence" value="ECO:0007669"/>
    <property type="project" value="TreeGrafter"/>
</dbReference>
<dbReference type="InterPro" id="IPR029021">
    <property type="entry name" value="Prot-tyrosine_phosphatase-like"/>
</dbReference>
<feature type="domain" description="Tyrosine-protein phosphatase" evidence="3">
    <location>
        <begin position="59"/>
        <end position="202"/>
    </location>
</feature>
<gene>
    <name evidence="5" type="ORF">ONE63_007392</name>
</gene>
<keyword evidence="6" id="KW-1185">Reference proteome</keyword>
<sequence length="205" mass="22519">MSFLSELNMKRGSLNHTSTRVTTVEGKTIVEEMLHGQHLSQELPEKSPGFVVDTKPDLQVAEILPSHLYLGSQDVTQDAELIKKHGITHILSLGVRVPSLPHCPNLSYNFVPALDLPDESIDTILCTTLPLMEEILRKGGCLYVHCNAGVSRSPTVVIAYLIAHRGLSYGEASALVKERRPSTNPNPGFVKQLLAFEDKLKKNGT</sequence>
<dbReference type="PROSITE" id="PS50056">
    <property type="entry name" value="TYR_PHOSPHATASE_2"/>
    <property type="match status" value="1"/>
</dbReference>
<dbReference type="PANTHER" id="PTHR46377:SF1">
    <property type="entry name" value="DUAL SPECIFICITY PROTEIN PHOSPHATASE 19"/>
    <property type="match status" value="1"/>
</dbReference>
<dbReference type="GO" id="GO:0005737">
    <property type="term" value="C:cytoplasm"/>
    <property type="evidence" value="ECO:0007669"/>
    <property type="project" value="TreeGrafter"/>
</dbReference>
<dbReference type="Pfam" id="PF00782">
    <property type="entry name" value="DSPc"/>
    <property type="match status" value="1"/>
</dbReference>
<dbReference type="InterPro" id="IPR020422">
    <property type="entry name" value="TYR_PHOSPHATASE_DUAL_dom"/>
</dbReference>
<dbReference type="Proteomes" id="UP001075354">
    <property type="component" value="Chromosome 5"/>
</dbReference>
<dbReference type="InterPro" id="IPR000340">
    <property type="entry name" value="Dual-sp_phosphatase_cat-dom"/>
</dbReference>
<keyword evidence="2" id="KW-0904">Protein phosphatase</keyword>